<evidence type="ECO:0000313" key="12">
    <source>
        <dbReference type="Proteomes" id="UP000476934"/>
    </source>
</evidence>
<dbReference type="RefSeq" id="WP_035353786.1">
    <property type="nucleotide sequence ID" value="NZ_JAAIWK010000015.1"/>
</dbReference>
<keyword evidence="7" id="KW-0804">Transcription</keyword>
<evidence type="ECO:0000313" key="9">
    <source>
        <dbReference type="EMBL" id="KHD86078.1"/>
    </source>
</evidence>
<dbReference type="GO" id="GO:0008483">
    <property type="term" value="F:transaminase activity"/>
    <property type="evidence" value="ECO:0007669"/>
    <property type="project" value="UniProtKB-KW"/>
</dbReference>
<evidence type="ECO:0000256" key="5">
    <source>
        <dbReference type="ARBA" id="ARBA00023015"/>
    </source>
</evidence>
<evidence type="ECO:0000313" key="11">
    <source>
        <dbReference type="Proteomes" id="UP000030588"/>
    </source>
</evidence>
<evidence type="ECO:0000256" key="2">
    <source>
        <dbReference type="ARBA" id="ARBA00005384"/>
    </source>
</evidence>
<dbReference type="Gene3D" id="1.10.10.10">
    <property type="entry name" value="Winged helix-like DNA-binding domain superfamily/Winged helix DNA-binding domain"/>
    <property type="match status" value="1"/>
</dbReference>
<name>A0A0A6VF30_9BACI</name>
<reference evidence="10" key="2">
    <citation type="submission" date="2020-02" db="EMBL/GenBank/DDBJ databases">
        <authorList>
            <person name="Feng H."/>
        </authorList>
    </citation>
    <scope>NUCLEOTIDE SEQUENCE [LARGE SCALE GENOMIC DNA]</scope>
    <source>
        <strain evidence="10">Gsoil 114</strain>
    </source>
</reference>
<comment type="similarity">
    <text evidence="2">In the C-terminal section; belongs to the class-I pyridoxal-phosphate-dependent aminotransferase family.</text>
</comment>
<reference evidence="9 11" key="1">
    <citation type="submission" date="2014-10" db="EMBL/GenBank/DDBJ databases">
        <title>Draft genome of phytase producing Bacillus ginsengihumi strain M2.11.</title>
        <authorList>
            <person name="Toymentseva A."/>
            <person name="Boulygina E.A."/>
            <person name="Kazakov S.V."/>
            <person name="Kayumov I."/>
            <person name="Suleimanova A.D."/>
            <person name="Mardanova A.M."/>
            <person name="Maria S.N."/>
            <person name="Sergey M.Y."/>
            <person name="Sharipova M.R."/>
        </authorList>
    </citation>
    <scope>NUCLEOTIDE SEQUENCE [LARGE SCALE GENOMIC DNA]</scope>
    <source>
        <strain evidence="9 11">M2.11</strain>
    </source>
</reference>
<dbReference type="PROSITE" id="PS50949">
    <property type="entry name" value="HTH_GNTR"/>
    <property type="match status" value="1"/>
</dbReference>
<evidence type="ECO:0000256" key="4">
    <source>
        <dbReference type="ARBA" id="ARBA00022898"/>
    </source>
</evidence>
<dbReference type="EMBL" id="JAAIWK010000015">
    <property type="protein sequence ID" value="NEY20337.1"/>
    <property type="molecule type" value="Genomic_DNA"/>
</dbReference>
<keyword evidence="6" id="KW-0238">DNA-binding</keyword>
<dbReference type="GO" id="GO:0030170">
    <property type="term" value="F:pyridoxal phosphate binding"/>
    <property type="evidence" value="ECO:0007669"/>
    <property type="project" value="InterPro"/>
</dbReference>
<dbReference type="InterPro" id="IPR036390">
    <property type="entry name" value="WH_DNA-bd_sf"/>
</dbReference>
<dbReference type="InterPro" id="IPR051446">
    <property type="entry name" value="HTH_trans_reg/aminotransferase"/>
</dbReference>
<dbReference type="Pfam" id="PF00392">
    <property type="entry name" value="GntR"/>
    <property type="match status" value="1"/>
</dbReference>
<dbReference type="CDD" id="cd00609">
    <property type="entry name" value="AAT_like"/>
    <property type="match status" value="1"/>
</dbReference>
<organism evidence="9 11">
    <name type="scientific">Heyndrickxia ginsengihumi</name>
    <dbReference type="NCBI Taxonomy" id="363870"/>
    <lineage>
        <taxon>Bacteria</taxon>
        <taxon>Bacillati</taxon>
        <taxon>Bacillota</taxon>
        <taxon>Bacilli</taxon>
        <taxon>Bacillales</taxon>
        <taxon>Bacillaceae</taxon>
        <taxon>Heyndrickxia</taxon>
    </lineage>
</organism>
<dbReference type="InterPro" id="IPR000524">
    <property type="entry name" value="Tscrpt_reg_HTH_GntR"/>
</dbReference>
<dbReference type="Proteomes" id="UP000476934">
    <property type="component" value="Unassembled WGS sequence"/>
</dbReference>
<dbReference type="Proteomes" id="UP000030588">
    <property type="component" value="Unassembled WGS sequence"/>
</dbReference>
<accession>A0A0A6VF30</accession>
<dbReference type="SUPFAM" id="SSF46785">
    <property type="entry name" value="Winged helix' DNA-binding domain"/>
    <property type="match status" value="1"/>
</dbReference>
<dbReference type="PANTHER" id="PTHR46577:SF1">
    <property type="entry name" value="HTH-TYPE TRANSCRIPTIONAL REGULATORY PROTEIN GABR"/>
    <property type="match status" value="1"/>
</dbReference>
<dbReference type="Pfam" id="PF00155">
    <property type="entry name" value="Aminotran_1_2"/>
    <property type="match status" value="1"/>
</dbReference>
<dbReference type="SUPFAM" id="SSF53383">
    <property type="entry name" value="PLP-dependent transferases"/>
    <property type="match status" value="1"/>
</dbReference>
<dbReference type="InterPro" id="IPR004839">
    <property type="entry name" value="Aminotransferase_I/II_large"/>
</dbReference>
<feature type="domain" description="HTH gntR-type" evidence="8">
    <location>
        <begin position="14"/>
        <end position="82"/>
    </location>
</feature>
<comment type="cofactor">
    <cofactor evidence="1">
        <name>pyridoxal 5'-phosphate</name>
        <dbReference type="ChEBI" id="CHEBI:597326"/>
    </cofactor>
</comment>
<dbReference type="GO" id="GO:0003700">
    <property type="term" value="F:DNA-binding transcription factor activity"/>
    <property type="evidence" value="ECO:0007669"/>
    <property type="project" value="InterPro"/>
</dbReference>
<keyword evidence="12" id="KW-1185">Reference proteome</keyword>
<keyword evidence="10" id="KW-0808">Transferase</keyword>
<dbReference type="STRING" id="363870.NG54_05545"/>
<evidence type="ECO:0000259" key="8">
    <source>
        <dbReference type="PROSITE" id="PS50949"/>
    </source>
</evidence>
<comment type="caution">
    <text evidence="9">The sequence shown here is derived from an EMBL/GenBank/DDBJ whole genome shotgun (WGS) entry which is preliminary data.</text>
</comment>
<evidence type="ECO:0000256" key="3">
    <source>
        <dbReference type="ARBA" id="ARBA00022576"/>
    </source>
</evidence>
<keyword evidence="5" id="KW-0805">Transcription regulation</keyword>
<dbReference type="AlphaFoldDB" id="A0A0A6VF30"/>
<dbReference type="CDD" id="cd07377">
    <property type="entry name" value="WHTH_GntR"/>
    <property type="match status" value="1"/>
</dbReference>
<dbReference type="EMBL" id="JRUN01000011">
    <property type="protein sequence ID" value="KHD86078.1"/>
    <property type="molecule type" value="Genomic_DNA"/>
</dbReference>
<dbReference type="SMART" id="SM00345">
    <property type="entry name" value="HTH_GNTR"/>
    <property type="match status" value="1"/>
</dbReference>
<evidence type="ECO:0000313" key="10">
    <source>
        <dbReference type="EMBL" id="NEY20337.1"/>
    </source>
</evidence>
<dbReference type="Gene3D" id="3.40.640.10">
    <property type="entry name" value="Type I PLP-dependent aspartate aminotransferase-like (Major domain)"/>
    <property type="match status" value="1"/>
</dbReference>
<dbReference type="OrthoDB" id="9808770at2"/>
<dbReference type="GO" id="GO:0003677">
    <property type="term" value="F:DNA binding"/>
    <property type="evidence" value="ECO:0007669"/>
    <property type="project" value="UniProtKB-KW"/>
</dbReference>
<reference evidence="10 12" key="3">
    <citation type="submission" date="2020-03" db="EMBL/GenBank/DDBJ databases">
        <title>Bacillus aquiflavi sp. nov., isolated from yellow water of strong flavor Chinese baijiu in Yibin region of China.</title>
        <authorList>
            <person name="Xie J."/>
        </authorList>
    </citation>
    <scope>NUCLEOTIDE SEQUENCE [LARGE SCALE GENOMIC DNA]</scope>
    <source>
        <strain evidence="10 12">Gsoil 114</strain>
    </source>
</reference>
<dbReference type="InterPro" id="IPR036388">
    <property type="entry name" value="WH-like_DNA-bd_sf"/>
</dbReference>
<keyword evidence="3 10" id="KW-0032">Aminotransferase</keyword>
<proteinExistence type="inferred from homology"/>
<evidence type="ECO:0000256" key="7">
    <source>
        <dbReference type="ARBA" id="ARBA00023163"/>
    </source>
</evidence>
<dbReference type="InterPro" id="IPR015421">
    <property type="entry name" value="PyrdxlP-dep_Trfase_major"/>
</dbReference>
<gene>
    <name evidence="10" type="ORF">G4D61_10255</name>
    <name evidence="9" type="ORF">NG54_05545</name>
</gene>
<keyword evidence="4" id="KW-0663">Pyridoxal phosphate</keyword>
<protein>
    <submittedName>
        <fullName evidence="9">GntR family transcriptional regulator</fullName>
    </submittedName>
    <submittedName>
        <fullName evidence="10">PLP-dependent aminotransferase family protein</fullName>
    </submittedName>
</protein>
<dbReference type="InterPro" id="IPR015424">
    <property type="entry name" value="PyrdxlP-dep_Trfase"/>
</dbReference>
<sequence length="466" mass="53820">MDELLPNLSKKAKQPLYIQLYNYIKKEILAGRIKSKEKLPSKRKLSQHLGISLNTVQAAYDQLCAEGFIERKPRQGLFVTLMEEDLSPYQMNEPKMEVIKVHEQTTIDFNSGKVDTAHFPFTLWRQLTVQSLYREQGNLFYNGDPQGEPYLRQEIAKYLFASRGVICSPDQIVIGAGTQLLIGLLCLIIGRNFTFAIENPGFHRIRTVLQDQGVNTAFIPLDYNGIDVHLLSNTDAHVAYVTPSHQFPYGMVMPISRRIELLKWAEERDAYIVEDDYDGEYRYKGKPIPSLQGLDAREHVIYLGSFSKSLIPSLRISYMVLPPALLNKYQERFMIYKQTVSRLHQDTLFQFMKEGHWERHLNRMRTLYRKKHHVLLLSINKYMKSHVKIIGEHAGLHIVLEVNNRMSEKELIESAIYVGVKIYPLSIYYTDVEKELLPKVILGFGGLSESEIEKGIQLIAEAWNIL</sequence>
<evidence type="ECO:0000256" key="6">
    <source>
        <dbReference type="ARBA" id="ARBA00023125"/>
    </source>
</evidence>
<evidence type="ECO:0000256" key="1">
    <source>
        <dbReference type="ARBA" id="ARBA00001933"/>
    </source>
</evidence>
<dbReference type="PANTHER" id="PTHR46577">
    <property type="entry name" value="HTH-TYPE TRANSCRIPTIONAL REGULATORY PROTEIN GABR"/>
    <property type="match status" value="1"/>
</dbReference>